<keyword evidence="2" id="KW-0547">Nucleotide-binding</keyword>
<dbReference type="AlphaFoldDB" id="A0A3R9UZI2"/>
<dbReference type="PANTHER" id="PTHR23073">
    <property type="entry name" value="26S PROTEASOME REGULATORY SUBUNIT"/>
    <property type="match status" value="1"/>
</dbReference>
<dbReference type="InterPro" id="IPR003593">
    <property type="entry name" value="AAA+_ATPase"/>
</dbReference>
<evidence type="ECO:0000259" key="4">
    <source>
        <dbReference type="SMART" id="SM00382"/>
    </source>
</evidence>
<comment type="caution">
    <text evidence="5">The sequence shown here is derived from an EMBL/GenBank/DDBJ whole genome shotgun (WGS) entry which is preliminary data.</text>
</comment>
<accession>A0A3R9UZI2</accession>
<evidence type="ECO:0000313" key="6">
    <source>
        <dbReference type="Proteomes" id="UP000270291"/>
    </source>
</evidence>
<evidence type="ECO:0000313" key="5">
    <source>
        <dbReference type="EMBL" id="RSK43438.1"/>
    </source>
</evidence>
<evidence type="ECO:0000256" key="2">
    <source>
        <dbReference type="ARBA" id="ARBA00022741"/>
    </source>
</evidence>
<dbReference type="SMART" id="SM00382">
    <property type="entry name" value="AAA"/>
    <property type="match status" value="1"/>
</dbReference>
<dbReference type="InterPro" id="IPR003959">
    <property type="entry name" value="ATPase_AAA_core"/>
</dbReference>
<organism evidence="5 6">
    <name type="scientific">Hymenobacter perfusus</name>
    <dbReference type="NCBI Taxonomy" id="1236770"/>
    <lineage>
        <taxon>Bacteria</taxon>
        <taxon>Pseudomonadati</taxon>
        <taxon>Bacteroidota</taxon>
        <taxon>Cytophagia</taxon>
        <taxon>Cytophagales</taxon>
        <taxon>Hymenobacteraceae</taxon>
        <taxon>Hymenobacter</taxon>
    </lineage>
</organism>
<reference evidence="5 6" key="1">
    <citation type="submission" date="2018-12" db="EMBL/GenBank/DDBJ databases">
        <authorList>
            <person name="Feng G."/>
            <person name="Zhu H."/>
        </authorList>
    </citation>
    <scope>NUCLEOTIDE SEQUENCE [LARGE SCALE GENOMIC DNA]</scope>
    <source>
        <strain evidence="5 6">LMG 26000</strain>
    </source>
</reference>
<comment type="similarity">
    <text evidence="1">Belongs to the AAA ATPase family.</text>
</comment>
<dbReference type="GO" id="GO:0005524">
    <property type="term" value="F:ATP binding"/>
    <property type="evidence" value="ECO:0007669"/>
    <property type="project" value="UniProtKB-KW"/>
</dbReference>
<dbReference type="Proteomes" id="UP000270291">
    <property type="component" value="Unassembled WGS sequence"/>
</dbReference>
<keyword evidence="6" id="KW-1185">Reference proteome</keyword>
<dbReference type="Gene3D" id="3.40.50.300">
    <property type="entry name" value="P-loop containing nucleotide triphosphate hydrolases"/>
    <property type="match status" value="1"/>
</dbReference>
<name>A0A3R9UZI2_9BACT</name>
<dbReference type="RefSeq" id="WP_125437594.1">
    <property type="nucleotide sequence ID" value="NZ_RWIU01000003.1"/>
</dbReference>
<evidence type="ECO:0000256" key="3">
    <source>
        <dbReference type="ARBA" id="ARBA00022840"/>
    </source>
</evidence>
<dbReference type="EMBL" id="RWIU01000003">
    <property type="protein sequence ID" value="RSK43438.1"/>
    <property type="molecule type" value="Genomic_DNA"/>
</dbReference>
<protein>
    <submittedName>
        <fullName evidence="5">ATP-binding protein</fullName>
    </submittedName>
</protein>
<dbReference type="CDD" id="cd19481">
    <property type="entry name" value="RecA-like_protease"/>
    <property type="match status" value="1"/>
</dbReference>
<dbReference type="GO" id="GO:0016887">
    <property type="term" value="F:ATP hydrolysis activity"/>
    <property type="evidence" value="ECO:0007669"/>
    <property type="project" value="InterPro"/>
</dbReference>
<gene>
    <name evidence="5" type="ORF">EI293_11115</name>
</gene>
<dbReference type="Pfam" id="PF00004">
    <property type="entry name" value="AAA"/>
    <property type="match status" value="1"/>
</dbReference>
<sequence length="453" mass="49761">MSASASSAHPGDTLTQELHWLVAVLDARIKQYFGMESSVAAVEDVAAPPLPAAPPDAYAQLIQQHQLGWAERLVLALALAPHLRPQALDSLFARNSTYDRNFTEFGGLKGKHHAGFLPTGETALFLLAGDDLGRRLHYQVSLWTDSGLAAGQLVQLGTAEAGEPPLSGALLVPPEALALITTGQRPRPHYSPDFPAQRITTPLTWDDLVLDHHVLEQLEEMQTWLAQQDAILGDAHLRRHLKPGYRALFYGPPGTGKTLTACLLGQTTGHEVYRVDLSMIVSKYIGETEKNLARVFDTAERRRWILFFDEADALFGKRIATSSSNDRHANQEIAYLLQRIEDFAGVIVLASNLKGNLDEAFARRFQAMIHFPLPGPEERELLWRQAFGGTLKVAKDVNFPALAGQHKMAGGTIINVLRYCVLATRQEGKLRPITAADIARGVQRELAKDGKTG</sequence>
<dbReference type="OrthoDB" id="7438987at2"/>
<evidence type="ECO:0000256" key="1">
    <source>
        <dbReference type="ARBA" id="ARBA00006914"/>
    </source>
</evidence>
<proteinExistence type="inferred from homology"/>
<feature type="domain" description="AAA+ ATPase" evidence="4">
    <location>
        <begin position="243"/>
        <end position="375"/>
    </location>
</feature>
<dbReference type="InterPro" id="IPR027417">
    <property type="entry name" value="P-loop_NTPase"/>
</dbReference>
<dbReference type="SUPFAM" id="SSF52540">
    <property type="entry name" value="P-loop containing nucleoside triphosphate hydrolases"/>
    <property type="match status" value="1"/>
</dbReference>
<dbReference type="InterPro" id="IPR050221">
    <property type="entry name" value="26S_Proteasome_ATPase"/>
</dbReference>
<keyword evidence="3 5" id="KW-0067">ATP-binding</keyword>